<evidence type="ECO:0000313" key="14">
    <source>
        <dbReference type="EMBL" id="CAA7032515.1"/>
    </source>
</evidence>
<feature type="domain" description="E3 Ubiquitin ligase MUL1-like" evidence="13">
    <location>
        <begin position="125"/>
        <end position="255"/>
    </location>
</feature>
<name>A0A6D2IVC9_9BRAS</name>
<feature type="transmembrane region" description="Helical" evidence="12">
    <location>
        <begin position="17"/>
        <end position="37"/>
    </location>
</feature>
<dbReference type="InterPro" id="IPR044231">
    <property type="entry name" value="SP1/SPL1"/>
</dbReference>
<evidence type="ECO:0000256" key="8">
    <source>
        <dbReference type="ARBA" id="ARBA00022786"/>
    </source>
</evidence>
<keyword evidence="16" id="KW-1185">Reference proteome</keyword>
<feature type="transmembrane region" description="Helical" evidence="12">
    <location>
        <begin position="241"/>
        <end position="261"/>
    </location>
</feature>
<gene>
    <name evidence="14" type="ORF">MERR_LOCUS19750</name>
    <name evidence="15" type="ORF">MERR_LOCUS24807</name>
</gene>
<dbReference type="PANTHER" id="PTHR47568">
    <property type="match status" value="1"/>
</dbReference>
<keyword evidence="5 12" id="KW-0812">Transmembrane</keyword>
<reference evidence="14 16" key="1">
    <citation type="submission" date="2020-01" db="EMBL/GenBank/DDBJ databases">
        <authorList>
            <person name="Mishra B."/>
        </authorList>
    </citation>
    <scope>NUCLEOTIDE SEQUENCE [LARGE SCALE GENOMIC DNA]</scope>
</reference>
<keyword evidence="4" id="KW-0808">Transferase</keyword>
<dbReference type="InterPro" id="IPR022170">
    <property type="entry name" value="MUL1-like"/>
</dbReference>
<evidence type="ECO:0000256" key="4">
    <source>
        <dbReference type="ARBA" id="ARBA00022679"/>
    </source>
</evidence>
<dbReference type="Pfam" id="PF12483">
    <property type="entry name" value="GIDE"/>
    <property type="match status" value="1"/>
</dbReference>
<evidence type="ECO:0000256" key="6">
    <source>
        <dbReference type="ARBA" id="ARBA00022723"/>
    </source>
</evidence>
<keyword evidence="9" id="KW-0862">Zinc</keyword>
<evidence type="ECO:0000259" key="13">
    <source>
        <dbReference type="Pfam" id="PF12483"/>
    </source>
</evidence>
<keyword evidence="6" id="KW-0479">Metal-binding</keyword>
<evidence type="ECO:0000313" key="16">
    <source>
        <dbReference type="Proteomes" id="UP000467841"/>
    </source>
</evidence>
<dbReference type="GO" id="GO:0016020">
    <property type="term" value="C:membrane"/>
    <property type="evidence" value="ECO:0007669"/>
    <property type="project" value="UniProtKB-SubCell"/>
</dbReference>
<evidence type="ECO:0000256" key="11">
    <source>
        <dbReference type="ARBA" id="ARBA00023136"/>
    </source>
</evidence>
<dbReference type="EC" id="2.3.2.27" evidence="3"/>
<evidence type="ECO:0000256" key="12">
    <source>
        <dbReference type="SAM" id="Phobius"/>
    </source>
</evidence>
<dbReference type="Proteomes" id="UP000467841">
    <property type="component" value="Unassembled WGS sequence"/>
</dbReference>
<evidence type="ECO:0000256" key="7">
    <source>
        <dbReference type="ARBA" id="ARBA00022771"/>
    </source>
</evidence>
<comment type="subcellular location">
    <subcellularLocation>
        <location evidence="2">Membrane</location>
        <topology evidence="2">Multi-pass membrane protein</topology>
    </subcellularLocation>
</comment>
<dbReference type="GO" id="GO:0008270">
    <property type="term" value="F:zinc ion binding"/>
    <property type="evidence" value="ECO:0007669"/>
    <property type="project" value="UniProtKB-KW"/>
</dbReference>
<evidence type="ECO:0000256" key="1">
    <source>
        <dbReference type="ARBA" id="ARBA00000900"/>
    </source>
</evidence>
<dbReference type="EMBL" id="CACVBM020001122">
    <property type="protein sequence ID" value="CAA7032515.1"/>
    <property type="molecule type" value="Genomic_DNA"/>
</dbReference>
<proteinExistence type="predicted"/>
<keyword evidence="11 12" id="KW-0472">Membrane</keyword>
<dbReference type="OrthoDB" id="1093521at2759"/>
<protein>
    <recommendedName>
        <fullName evidence="3">RING-type E3 ubiquitin transferase</fullName>
        <ecNumber evidence="3">2.3.2.27</ecNumber>
    </recommendedName>
</protein>
<evidence type="ECO:0000256" key="2">
    <source>
        <dbReference type="ARBA" id="ARBA00004141"/>
    </source>
</evidence>
<evidence type="ECO:0000256" key="9">
    <source>
        <dbReference type="ARBA" id="ARBA00022833"/>
    </source>
</evidence>
<dbReference type="GO" id="GO:0061630">
    <property type="term" value="F:ubiquitin protein ligase activity"/>
    <property type="evidence" value="ECO:0007669"/>
    <property type="project" value="UniProtKB-EC"/>
</dbReference>
<comment type="catalytic activity">
    <reaction evidence="1">
        <text>S-ubiquitinyl-[E2 ubiquitin-conjugating enzyme]-L-cysteine + [acceptor protein]-L-lysine = [E2 ubiquitin-conjugating enzyme]-L-cysteine + N(6)-ubiquitinyl-[acceptor protein]-L-lysine.</text>
        <dbReference type="EC" id="2.3.2.27"/>
    </reaction>
</comment>
<evidence type="ECO:0000313" key="15">
    <source>
        <dbReference type="EMBL" id="CAA7037572.1"/>
    </source>
</evidence>
<dbReference type="PANTHER" id="PTHR47568:SF3">
    <property type="entry name" value="RING-TYPE E3 UBIQUITIN TRANSFERASE"/>
    <property type="match status" value="1"/>
</dbReference>
<sequence length="292" mass="32628">MVSCGGIISFDAIVFDFLQMLNLAVYLSCGATAYYLLGRRIKKKADFFNSITRVIELKWLDDLLKEKTTNLLVVVSGRVGSAAPLECKHNGLLSVLLEEKGNVDFEIELGDGSMIKKSLNFLLQQRETPWYLEDSTGRVNIVGAQSAIGFDATLNEYALNMPVSELLDKLVKPEGFKVLQHSCHERALAIGTTLTFVGEAVRDKAGHLMIQEPKKQPFMVFTGEGSFDKMVDGMMSDSETYIFYSKIFGTIAVAVAIMYGVDFIRRVLSESEKRDLGNRSDNGKSRRPRNRR</sequence>
<accession>A0A6D2IVC9</accession>
<organism evidence="14 16">
    <name type="scientific">Microthlaspi erraticum</name>
    <dbReference type="NCBI Taxonomy" id="1685480"/>
    <lineage>
        <taxon>Eukaryota</taxon>
        <taxon>Viridiplantae</taxon>
        <taxon>Streptophyta</taxon>
        <taxon>Embryophyta</taxon>
        <taxon>Tracheophyta</taxon>
        <taxon>Spermatophyta</taxon>
        <taxon>Magnoliopsida</taxon>
        <taxon>eudicotyledons</taxon>
        <taxon>Gunneridae</taxon>
        <taxon>Pentapetalae</taxon>
        <taxon>rosids</taxon>
        <taxon>malvids</taxon>
        <taxon>Brassicales</taxon>
        <taxon>Brassicaceae</taxon>
        <taxon>Coluteocarpeae</taxon>
        <taxon>Microthlaspi</taxon>
    </lineage>
</organism>
<dbReference type="GO" id="GO:0016567">
    <property type="term" value="P:protein ubiquitination"/>
    <property type="evidence" value="ECO:0007669"/>
    <property type="project" value="InterPro"/>
</dbReference>
<dbReference type="EMBL" id="CACVBM020001178">
    <property type="protein sequence ID" value="CAA7037572.1"/>
    <property type="molecule type" value="Genomic_DNA"/>
</dbReference>
<keyword evidence="7" id="KW-0863">Zinc-finger</keyword>
<evidence type="ECO:0000256" key="10">
    <source>
        <dbReference type="ARBA" id="ARBA00022989"/>
    </source>
</evidence>
<keyword evidence="8" id="KW-0833">Ubl conjugation pathway</keyword>
<keyword evidence="10 12" id="KW-1133">Transmembrane helix</keyword>
<evidence type="ECO:0000256" key="3">
    <source>
        <dbReference type="ARBA" id="ARBA00012483"/>
    </source>
</evidence>
<dbReference type="AlphaFoldDB" id="A0A6D2IVC9"/>
<evidence type="ECO:0000256" key="5">
    <source>
        <dbReference type="ARBA" id="ARBA00022692"/>
    </source>
</evidence>